<sequence length="279" mass="30614">MSPLSPNSTKALDRLRTYVPPPTIYSSLPMHCRAAVLLLLFADRAGNLCVALTVRSASLRTFAGQVALPGGRSDHPDETPVQTARREAYEEIGLPLHSHPFPSLFSVEHLTELPLFLAGTNISVRPCVAFLRDITKGQTADVNDSLMPELNPKEVASVFTVPLERFLMNDYDDDGATKKWDDVPWYTGDWFSWGGKKWKNNEFQAPVWSGARLLRYKIWGMTARVLVDAARIAYGRDPDFPSPKTIGDEGFVASSFATRGTGDEDSAGPGGSGKGQENL</sequence>
<accession>A0A292PTY4</accession>
<evidence type="ECO:0000259" key="8">
    <source>
        <dbReference type="PROSITE" id="PS51462"/>
    </source>
</evidence>
<dbReference type="Gene3D" id="3.90.79.10">
    <property type="entry name" value="Nucleoside Triphosphate Pyrophosphohydrolase"/>
    <property type="match status" value="1"/>
</dbReference>
<evidence type="ECO:0000256" key="4">
    <source>
        <dbReference type="ARBA" id="ARBA00022801"/>
    </source>
</evidence>
<reference evidence="9" key="1">
    <citation type="submission" date="2015-10" db="EMBL/GenBank/DDBJ databases">
        <authorList>
            <person name="Regsiter A."/>
            <person name="william w."/>
        </authorList>
    </citation>
    <scope>NUCLEOTIDE SEQUENCE</scope>
    <source>
        <strain evidence="9">Montdore</strain>
    </source>
</reference>
<dbReference type="InterPro" id="IPR000086">
    <property type="entry name" value="NUDIX_hydrolase_dom"/>
</dbReference>
<keyword evidence="5" id="KW-0460">Magnesium</keyword>
<dbReference type="AlphaFoldDB" id="A0A292PTY4"/>
<dbReference type="GO" id="GO:0010945">
    <property type="term" value="F:coenzyme A diphosphatase activity"/>
    <property type="evidence" value="ECO:0007669"/>
    <property type="project" value="InterPro"/>
</dbReference>
<dbReference type="InterPro" id="IPR045121">
    <property type="entry name" value="CoAse"/>
</dbReference>
<dbReference type="EMBL" id="LN891054">
    <property type="protein sequence ID" value="CUS10165.1"/>
    <property type="molecule type" value="Genomic_DNA"/>
</dbReference>
<dbReference type="CDD" id="cd03426">
    <property type="entry name" value="NUDIX_CoAse_Nudt7"/>
    <property type="match status" value="1"/>
</dbReference>
<evidence type="ECO:0000256" key="2">
    <source>
        <dbReference type="ARBA" id="ARBA00001946"/>
    </source>
</evidence>
<evidence type="ECO:0000313" key="9">
    <source>
        <dbReference type="EMBL" id="CUS10165.1"/>
    </source>
</evidence>
<dbReference type="GO" id="GO:0046872">
    <property type="term" value="F:metal ion binding"/>
    <property type="evidence" value="ECO:0007669"/>
    <property type="project" value="UniProtKB-KW"/>
</dbReference>
<organism evidence="9 10">
    <name type="scientific">Tuber aestivum</name>
    <name type="common">summer truffle</name>
    <dbReference type="NCBI Taxonomy" id="59557"/>
    <lineage>
        <taxon>Eukaryota</taxon>
        <taxon>Fungi</taxon>
        <taxon>Dikarya</taxon>
        <taxon>Ascomycota</taxon>
        <taxon>Pezizomycotina</taxon>
        <taxon>Pezizomycetes</taxon>
        <taxon>Pezizales</taxon>
        <taxon>Tuberaceae</taxon>
        <taxon>Tuber</taxon>
    </lineage>
</organism>
<keyword evidence="3" id="KW-0479">Metal-binding</keyword>
<keyword evidence="6" id="KW-0464">Manganese</keyword>
<dbReference type="Pfam" id="PF00293">
    <property type="entry name" value="NUDIX"/>
    <property type="match status" value="1"/>
</dbReference>
<dbReference type="PANTHER" id="PTHR12992:SF24">
    <property type="entry name" value="PEROXISOMAL COENZYME A DIPHOSPHATASE NUDT7"/>
    <property type="match status" value="1"/>
</dbReference>
<keyword evidence="10" id="KW-1185">Reference proteome</keyword>
<dbReference type="GO" id="GO:0015938">
    <property type="term" value="P:coenzyme A catabolic process"/>
    <property type="evidence" value="ECO:0007669"/>
    <property type="project" value="TreeGrafter"/>
</dbReference>
<comment type="cofactor">
    <cofactor evidence="1">
        <name>Mn(2+)</name>
        <dbReference type="ChEBI" id="CHEBI:29035"/>
    </cofactor>
</comment>
<gene>
    <name evidence="9" type="ORF">GSTUAT00005713001</name>
</gene>
<evidence type="ECO:0000313" key="10">
    <source>
        <dbReference type="Proteomes" id="UP001412239"/>
    </source>
</evidence>
<dbReference type="SUPFAM" id="SSF55811">
    <property type="entry name" value="Nudix"/>
    <property type="match status" value="1"/>
</dbReference>
<evidence type="ECO:0000256" key="6">
    <source>
        <dbReference type="ARBA" id="ARBA00023211"/>
    </source>
</evidence>
<keyword evidence="4" id="KW-0378">Hydrolase</keyword>
<comment type="cofactor">
    <cofactor evidence="2">
        <name>Mg(2+)</name>
        <dbReference type="ChEBI" id="CHEBI:18420"/>
    </cofactor>
</comment>
<feature type="region of interest" description="Disordered" evidence="7">
    <location>
        <begin position="256"/>
        <end position="279"/>
    </location>
</feature>
<feature type="domain" description="Nudix hydrolase" evidence="8">
    <location>
        <begin position="31"/>
        <end position="187"/>
    </location>
</feature>
<dbReference type="Proteomes" id="UP001412239">
    <property type="component" value="Unassembled WGS sequence"/>
</dbReference>
<evidence type="ECO:0000256" key="7">
    <source>
        <dbReference type="SAM" id="MobiDB-lite"/>
    </source>
</evidence>
<proteinExistence type="predicted"/>
<name>A0A292PTY4_9PEZI</name>
<evidence type="ECO:0000256" key="5">
    <source>
        <dbReference type="ARBA" id="ARBA00022842"/>
    </source>
</evidence>
<dbReference type="PROSITE" id="PS51462">
    <property type="entry name" value="NUDIX"/>
    <property type="match status" value="1"/>
</dbReference>
<dbReference type="PANTHER" id="PTHR12992">
    <property type="entry name" value="NUDIX HYDROLASE"/>
    <property type="match status" value="1"/>
</dbReference>
<evidence type="ECO:0000256" key="3">
    <source>
        <dbReference type="ARBA" id="ARBA00022723"/>
    </source>
</evidence>
<evidence type="ECO:0000256" key="1">
    <source>
        <dbReference type="ARBA" id="ARBA00001936"/>
    </source>
</evidence>
<feature type="compositionally biased region" description="Gly residues" evidence="7">
    <location>
        <begin position="268"/>
        <end position="279"/>
    </location>
</feature>
<dbReference type="InterPro" id="IPR015797">
    <property type="entry name" value="NUDIX_hydrolase-like_dom_sf"/>
</dbReference>
<protein>
    <recommendedName>
        <fullName evidence="8">Nudix hydrolase domain-containing protein</fullName>
    </recommendedName>
</protein>